<dbReference type="PIRSF" id="PIRSF010376">
    <property type="entry name" value="IspE"/>
    <property type="match status" value="1"/>
</dbReference>
<dbReference type="InterPro" id="IPR006204">
    <property type="entry name" value="GHMP_kinase_N_dom"/>
</dbReference>
<proteinExistence type="inferred from homology"/>
<evidence type="ECO:0000256" key="6">
    <source>
        <dbReference type="ARBA" id="ARBA00022777"/>
    </source>
</evidence>
<comment type="function">
    <text evidence="10">Catalyzes the phosphorylation of the position 2 hydroxy group of 4-diphosphocytidyl-2C-methyl-D-erythritol.</text>
</comment>
<keyword evidence="8 10" id="KW-0414">Isoprene biosynthesis</keyword>
<keyword evidence="4 10" id="KW-0808">Transferase</keyword>
<dbReference type="PANTHER" id="PTHR43527:SF2">
    <property type="entry name" value="4-DIPHOSPHOCYTIDYL-2-C-METHYL-D-ERYTHRITOL KINASE, CHLOROPLASTIC"/>
    <property type="match status" value="1"/>
</dbReference>
<sequence>MITVKAPAKINLTLDVIGKREDGYHEVEMVMTTIDLADRIDVALTDQSGIAVDCTAAYVPTDARNLAYQAAALMKEAYGIRQGIAIRIDKRIPVAAGLGGGSSDAAAVLRALDALLGLNVSREELAALGARIGSDVPFFVYGGTAVARGRGERIEPVPAPPPCWVVLAKPPLAVSTADVYRALRLDAIDQPPTTAAMVDALNRQDFAAVCRSLGNMLEAVTFSLHPEVRKLKERMQAFGAEGVLMSGSGPTVFALTQQLSRARRITNALRGFCRDVYLVRLLGDERQRA</sequence>
<evidence type="ECO:0000256" key="9">
    <source>
        <dbReference type="ARBA" id="ARBA00032554"/>
    </source>
</evidence>
<evidence type="ECO:0000313" key="14">
    <source>
        <dbReference type="Proteomes" id="UP000637720"/>
    </source>
</evidence>
<reference evidence="13" key="2">
    <citation type="submission" date="2020-09" db="EMBL/GenBank/DDBJ databases">
        <authorList>
            <person name="Sun Q."/>
            <person name="Ohkuma M."/>
        </authorList>
    </citation>
    <scope>NUCLEOTIDE SEQUENCE</scope>
    <source>
        <strain evidence="13">JCM 14719</strain>
    </source>
</reference>
<keyword evidence="6 10" id="KW-0418">Kinase</keyword>
<dbReference type="HAMAP" id="MF_00061">
    <property type="entry name" value="IspE"/>
    <property type="match status" value="1"/>
</dbReference>
<dbReference type="PANTHER" id="PTHR43527">
    <property type="entry name" value="4-DIPHOSPHOCYTIDYL-2-C-METHYL-D-ERYTHRITOL KINASE, CHLOROPLASTIC"/>
    <property type="match status" value="1"/>
</dbReference>
<keyword evidence="7 10" id="KW-0067">ATP-binding</keyword>
<dbReference type="InterPro" id="IPR036554">
    <property type="entry name" value="GHMP_kinase_C_sf"/>
</dbReference>
<dbReference type="InterPro" id="IPR020568">
    <property type="entry name" value="Ribosomal_Su5_D2-typ_SF"/>
</dbReference>
<evidence type="ECO:0000256" key="5">
    <source>
        <dbReference type="ARBA" id="ARBA00022741"/>
    </source>
</evidence>
<protein>
    <recommendedName>
        <fullName evidence="3 10">4-diphosphocytidyl-2-C-methyl-D-erythritol kinase</fullName>
        <shortName evidence="10">CMK</shortName>
        <ecNumber evidence="2 10">2.7.1.148</ecNumber>
    </recommendedName>
    <alternativeName>
        <fullName evidence="9 10">4-(cytidine-5'-diphospho)-2-C-methyl-D-erythritol kinase</fullName>
    </alternativeName>
</protein>
<feature type="active site" evidence="10">
    <location>
        <position position="135"/>
    </location>
</feature>
<accession>A0A8J3BGD3</accession>
<dbReference type="PRINTS" id="PR00958">
    <property type="entry name" value="HOMSERKINASE"/>
</dbReference>
<comment type="catalytic activity">
    <reaction evidence="10">
        <text>4-CDP-2-C-methyl-D-erythritol + ATP = 4-CDP-2-C-methyl-D-erythritol 2-phosphate + ADP + H(+)</text>
        <dbReference type="Rhea" id="RHEA:18437"/>
        <dbReference type="ChEBI" id="CHEBI:15378"/>
        <dbReference type="ChEBI" id="CHEBI:30616"/>
        <dbReference type="ChEBI" id="CHEBI:57823"/>
        <dbReference type="ChEBI" id="CHEBI:57919"/>
        <dbReference type="ChEBI" id="CHEBI:456216"/>
        <dbReference type="EC" id="2.7.1.148"/>
    </reaction>
</comment>
<evidence type="ECO:0000256" key="3">
    <source>
        <dbReference type="ARBA" id="ARBA00017473"/>
    </source>
</evidence>
<dbReference type="FunFam" id="3.30.230.10:FF:000029">
    <property type="entry name" value="4-diphosphocytidyl-2-C-methyl-D-erythritol kinase"/>
    <property type="match status" value="1"/>
</dbReference>
<keyword evidence="14" id="KW-1185">Reference proteome</keyword>
<dbReference type="AlphaFoldDB" id="A0A8J3BGD3"/>
<dbReference type="GO" id="GO:0050515">
    <property type="term" value="F:4-(cytidine 5'-diphospho)-2-C-methyl-D-erythritol kinase activity"/>
    <property type="evidence" value="ECO:0007669"/>
    <property type="project" value="UniProtKB-UniRule"/>
</dbReference>
<feature type="active site" evidence="10">
    <location>
        <position position="9"/>
    </location>
</feature>
<dbReference type="SUPFAM" id="SSF55060">
    <property type="entry name" value="GHMP Kinase, C-terminal domain"/>
    <property type="match status" value="1"/>
</dbReference>
<dbReference type="InterPro" id="IPR004424">
    <property type="entry name" value="IspE"/>
</dbReference>
<dbReference type="Proteomes" id="UP000637720">
    <property type="component" value="Unassembled WGS sequence"/>
</dbReference>
<feature type="domain" description="GHMP kinase N-terminal" evidence="11">
    <location>
        <begin position="65"/>
        <end position="143"/>
    </location>
</feature>
<feature type="domain" description="GHMP kinase C-terminal" evidence="12">
    <location>
        <begin position="197"/>
        <end position="273"/>
    </location>
</feature>
<dbReference type="GO" id="GO:0005524">
    <property type="term" value="F:ATP binding"/>
    <property type="evidence" value="ECO:0007669"/>
    <property type="project" value="UniProtKB-UniRule"/>
</dbReference>
<dbReference type="GO" id="GO:0019288">
    <property type="term" value="P:isopentenyl diphosphate biosynthetic process, methylerythritol 4-phosphate pathway"/>
    <property type="evidence" value="ECO:0007669"/>
    <property type="project" value="UniProtKB-UniRule"/>
</dbReference>
<evidence type="ECO:0000256" key="7">
    <source>
        <dbReference type="ARBA" id="ARBA00022840"/>
    </source>
</evidence>
<comment type="similarity">
    <text evidence="1 10">Belongs to the GHMP kinase family. IspE subfamily.</text>
</comment>
<dbReference type="SUPFAM" id="SSF54211">
    <property type="entry name" value="Ribosomal protein S5 domain 2-like"/>
    <property type="match status" value="1"/>
</dbReference>
<evidence type="ECO:0000256" key="10">
    <source>
        <dbReference type="HAMAP-Rule" id="MF_00061"/>
    </source>
</evidence>
<dbReference type="Gene3D" id="3.30.70.890">
    <property type="entry name" value="GHMP kinase, C-terminal domain"/>
    <property type="match status" value="1"/>
</dbReference>
<dbReference type="UniPathway" id="UPA00056">
    <property type="reaction ID" value="UER00094"/>
</dbReference>
<evidence type="ECO:0000259" key="12">
    <source>
        <dbReference type="Pfam" id="PF08544"/>
    </source>
</evidence>
<dbReference type="Pfam" id="PF08544">
    <property type="entry name" value="GHMP_kinases_C"/>
    <property type="match status" value="1"/>
</dbReference>
<dbReference type="InterPro" id="IPR014721">
    <property type="entry name" value="Ribsml_uS5_D2-typ_fold_subgr"/>
</dbReference>
<organism evidence="13 14">
    <name type="scientific">Calditerricola satsumensis</name>
    <dbReference type="NCBI Taxonomy" id="373054"/>
    <lineage>
        <taxon>Bacteria</taxon>
        <taxon>Bacillati</taxon>
        <taxon>Bacillota</taxon>
        <taxon>Bacilli</taxon>
        <taxon>Bacillales</taxon>
        <taxon>Bacillaceae</taxon>
        <taxon>Calditerricola</taxon>
    </lineage>
</organism>
<name>A0A8J3BGD3_9BACI</name>
<dbReference type="NCBIfam" id="TIGR00154">
    <property type="entry name" value="ispE"/>
    <property type="match status" value="1"/>
</dbReference>
<evidence type="ECO:0000256" key="8">
    <source>
        <dbReference type="ARBA" id="ARBA00023229"/>
    </source>
</evidence>
<dbReference type="NCBIfam" id="NF011202">
    <property type="entry name" value="PRK14608.1"/>
    <property type="match status" value="1"/>
</dbReference>
<dbReference type="EMBL" id="BMOF01000088">
    <property type="protein sequence ID" value="GGK08608.1"/>
    <property type="molecule type" value="Genomic_DNA"/>
</dbReference>
<dbReference type="RefSeq" id="WP_188818230.1">
    <property type="nucleotide sequence ID" value="NZ_BMOF01000088.1"/>
</dbReference>
<comment type="pathway">
    <text evidence="10">Isoprenoid biosynthesis; isopentenyl diphosphate biosynthesis via DXP pathway; isopentenyl diphosphate from 1-deoxy-D-xylulose 5-phosphate: step 3/6.</text>
</comment>
<keyword evidence="5 10" id="KW-0547">Nucleotide-binding</keyword>
<comment type="caution">
    <text evidence="13">The sequence shown here is derived from an EMBL/GenBank/DDBJ whole genome shotgun (WGS) entry which is preliminary data.</text>
</comment>
<reference evidence="13" key="1">
    <citation type="journal article" date="2014" name="Int. J. Syst. Evol. Microbiol.">
        <title>Complete genome sequence of Corynebacterium casei LMG S-19264T (=DSM 44701T), isolated from a smear-ripened cheese.</title>
        <authorList>
            <consortium name="US DOE Joint Genome Institute (JGI-PGF)"/>
            <person name="Walter F."/>
            <person name="Albersmeier A."/>
            <person name="Kalinowski J."/>
            <person name="Ruckert C."/>
        </authorList>
    </citation>
    <scope>NUCLEOTIDE SEQUENCE</scope>
    <source>
        <strain evidence="13">JCM 14719</strain>
    </source>
</reference>
<dbReference type="Pfam" id="PF00288">
    <property type="entry name" value="GHMP_kinases_N"/>
    <property type="match status" value="1"/>
</dbReference>
<feature type="binding site" evidence="10">
    <location>
        <begin position="93"/>
        <end position="103"/>
    </location>
    <ligand>
        <name>ATP</name>
        <dbReference type="ChEBI" id="CHEBI:30616"/>
    </ligand>
</feature>
<gene>
    <name evidence="10 13" type="primary">ispE</name>
    <name evidence="13" type="ORF">GCM10007043_23340</name>
</gene>
<dbReference type="InterPro" id="IPR013750">
    <property type="entry name" value="GHMP_kinase_C_dom"/>
</dbReference>
<evidence type="ECO:0000259" key="11">
    <source>
        <dbReference type="Pfam" id="PF00288"/>
    </source>
</evidence>
<dbReference type="Gene3D" id="3.30.230.10">
    <property type="match status" value="1"/>
</dbReference>
<dbReference type="FunFam" id="3.30.70.890:FF:000006">
    <property type="entry name" value="4-diphosphocytidyl-2-C-methyl-D-erythritol kinase"/>
    <property type="match status" value="1"/>
</dbReference>
<evidence type="ECO:0000313" key="13">
    <source>
        <dbReference type="EMBL" id="GGK08608.1"/>
    </source>
</evidence>
<evidence type="ECO:0000256" key="1">
    <source>
        <dbReference type="ARBA" id="ARBA00009684"/>
    </source>
</evidence>
<dbReference type="EC" id="2.7.1.148" evidence="2 10"/>
<dbReference type="GO" id="GO:0016114">
    <property type="term" value="P:terpenoid biosynthetic process"/>
    <property type="evidence" value="ECO:0007669"/>
    <property type="project" value="UniProtKB-UniRule"/>
</dbReference>
<evidence type="ECO:0000256" key="2">
    <source>
        <dbReference type="ARBA" id="ARBA00012052"/>
    </source>
</evidence>
<evidence type="ECO:0000256" key="4">
    <source>
        <dbReference type="ARBA" id="ARBA00022679"/>
    </source>
</evidence>